<evidence type="ECO:0000313" key="11">
    <source>
        <dbReference type="EMBL" id="QHT88033.1"/>
    </source>
</evidence>
<dbReference type="GO" id="GO:0005524">
    <property type="term" value="F:ATP binding"/>
    <property type="evidence" value="ECO:0007669"/>
    <property type="project" value="UniProtKB-KW"/>
</dbReference>
<comment type="similarity">
    <text evidence="1">Belongs to the thymidine kinase family.</text>
</comment>
<keyword evidence="9" id="KW-0067">ATP-binding</keyword>
<evidence type="ECO:0000256" key="10">
    <source>
        <dbReference type="ARBA" id="ARBA00048254"/>
    </source>
</evidence>
<evidence type="ECO:0000256" key="9">
    <source>
        <dbReference type="ARBA" id="ARBA00022840"/>
    </source>
</evidence>
<reference evidence="11" key="1">
    <citation type="journal article" date="2020" name="Nature">
        <title>Giant virus diversity and host interactions through global metagenomics.</title>
        <authorList>
            <person name="Schulz F."/>
            <person name="Roux S."/>
            <person name="Paez-Espino D."/>
            <person name="Jungbluth S."/>
            <person name="Walsh D.A."/>
            <person name="Denef V.J."/>
            <person name="McMahon K.D."/>
            <person name="Konstantinidis K.T."/>
            <person name="Eloe-Fadrosh E.A."/>
            <person name="Kyrpides N.C."/>
            <person name="Woyke T."/>
        </authorList>
    </citation>
    <scope>NUCLEOTIDE SEQUENCE</scope>
    <source>
        <strain evidence="11">GVMAG-M-3300023184-24</strain>
    </source>
</reference>
<keyword evidence="5" id="KW-0479">Metal-binding</keyword>
<evidence type="ECO:0000256" key="6">
    <source>
        <dbReference type="ARBA" id="ARBA00022741"/>
    </source>
</evidence>
<dbReference type="Gene3D" id="3.30.60.20">
    <property type="match status" value="1"/>
</dbReference>
<evidence type="ECO:0000256" key="5">
    <source>
        <dbReference type="ARBA" id="ARBA00022723"/>
    </source>
</evidence>
<organism evidence="11">
    <name type="scientific">viral metagenome</name>
    <dbReference type="NCBI Taxonomy" id="1070528"/>
    <lineage>
        <taxon>unclassified sequences</taxon>
        <taxon>metagenomes</taxon>
        <taxon>organismal metagenomes</taxon>
    </lineage>
</organism>
<evidence type="ECO:0000256" key="7">
    <source>
        <dbReference type="ARBA" id="ARBA00022777"/>
    </source>
</evidence>
<dbReference type="GO" id="GO:0046104">
    <property type="term" value="P:thymidine metabolic process"/>
    <property type="evidence" value="ECO:0007669"/>
    <property type="project" value="TreeGrafter"/>
</dbReference>
<sequence>MSDNQTKLGNIQLILGCMFSGKTSELIRRIQRYKSIQKRVLFVNYIEDTRYTNQNTNNIYTHDKVGCQGVYLDKLNGLIDILKNYDVFVINEGQFFEDIYNISILLCEKHGKDVLICGLDGDFQRQTFKYNLLDLIPYADTVEILTAYCSICKDETPARFSKRITNETEQKIIGSDNYIPVCRKHYFN</sequence>
<dbReference type="GO" id="GO:0071897">
    <property type="term" value="P:DNA biosynthetic process"/>
    <property type="evidence" value="ECO:0007669"/>
    <property type="project" value="UniProtKB-KW"/>
</dbReference>
<dbReference type="Gene3D" id="3.40.50.300">
    <property type="entry name" value="P-loop containing nucleotide triphosphate hydrolases"/>
    <property type="match status" value="1"/>
</dbReference>
<evidence type="ECO:0000256" key="3">
    <source>
        <dbReference type="ARBA" id="ARBA00022634"/>
    </source>
</evidence>
<evidence type="ECO:0000256" key="8">
    <source>
        <dbReference type="ARBA" id="ARBA00022833"/>
    </source>
</evidence>
<keyword evidence="4" id="KW-0808">Transferase</keyword>
<comment type="catalytic activity">
    <reaction evidence="10">
        <text>thymidine + ATP = dTMP + ADP + H(+)</text>
        <dbReference type="Rhea" id="RHEA:19129"/>
        <dbReference type="ChEBI" id="CHEBI:15378"/>
        <dbReference type="ChEBI" id="CHEBI:17748"/>
        <dbReference type="ChEBI" id="CHEBI:30616"/>
        <dbReference type="ChEBI" id="CHEBI:63528"/>
        <dbReference type="ChEBI" id="CHEBI:456216"/>
        <dbReference type="EC" id="2.7.1.21"/>
    </reaction>
</comment>
<dbReference type="InterPro" id="IPR027417">
    <property type="entry name" value="P-loop_NTPase"/>
</dbReference>
<dbReference type="EC" id="2.7.1.21" evidence="2"/>
<dbReference type="GO" id="GO:0046872">
    <property type="term" value="F:metal ion binding"/>
    <property type="evidence" value="ECO:0007669"/>
    <property type="project" value="UniProtKB-KW"/>
</dbReference>
<name>A0A6C0I7A6_9ZZZZ</name>
<dbReference type="PROSITE" id="PS00603">
    <property type="entry name" value="TK_CELLULAR_TYPE"/>
    <property type="match status" value="1"/>
</dbReference>
<dbReference type="FunFam" id="3.40.50.300:FF:000948">
    <property type="entry name" value="Thymidine kinase"/>
    <property type="match status" value="1"/>
</dbReference>
<evidence type="ECO:0000256" key="1">
    <source>
        <dbReference type="ARBA" id="ARBA00007587"/>
    </source>
</evidence>
<dbReference type="PANTHER" id="PTHR11441">
    <property type="entry name" value="THYMIDINE KINASE"/>
    <property type="match status" value="1"/>
</dbReference>
<dbReference type="SUPFAM" id="SSF52540">
    <property type="entry name" value="P-loop containing nucleoside triphosphate hydrolases"/>
    <property type="match status" value="1"/>
</dbReference>
<dbReference type="Pfam" id="PF00265">
    <property type="entry name" value="TK"/>
    <property type="match status" value="1"/>
</dbReference>
<keyword evidence="6" id="KW-0547">Nucleotide-binding</keyword>
<dbReference type="PANTHER" id="PTHR11441:SF0">
    <property type="entry name" value="THYMIDINE KINASE, CYTOSOLIC"/>
    <property type="match status" value="1"/>
</dbReference>
<dbReference type="EMBL" id="MN740108">
    <property type="protein sequence ID" value="QHT88033.1"/>
    <property type="molecule type" value="Genomic_DNA"/>
</dbReference>
<evidence type="ECO:0000256" key="4">
    <source>
        <dbReference type="ARBA" id="ARBA00022679"/>
    </source>
</evidence>
<accession>A0A6C0I7A6</accession>
<dbReference type="GO" id="GO:0004797">
    <property type="term" value="F:thymidine kinase activity"/>
    <property type="evidence" value="ECO:0007669"/>
    <property type="project" value="UniProtKB-EC"/>
</dbReference>
<keyword evidence="7" id="KW-0418">Kinase</keyword>
<dbReference type="SUPFAM" id="SSF57716">
    <property type="entry name" value="Glucocorticoid receptor-like (DNA-binding domain)"/>
    <property type="match status" value="1"/>
</dbReference>
<dbReference type="InterPro" id="IPR020633">
    <property type="entry name" value="Thymidine_kinase_CS"/>
</dbReference>
<dbReference type="InterPro" id="IPR001267">
    <property type="entry name" value="Thymidine_kinase"/>
</dbReference>
<proteinExistence type="inferred from homology"/>
<evidence type="ECO:0000256" key="2">
    <source>
        <dbReference type="ARBA" id="ARBA00012118"/>
    </source>
</evidence>
<protein>
    <recommendedName>
        <fullName evidence="2">thymidine kinase</fullName>
        <ecNumber evidence="2">2.7.1.21</ecNumber>
    </recommendedName>
</protein>
<dbReference type="AlphaFoldDB" id="A0A6C0I7A6"/>
<keyword evidence="8" id="KW-0862">Zinc</keyword>
<dbReference type="PIRSF" id="PIRSF035805">
    <property type="entry name" value="TK_cell"/>
    <property type="match status" value="1"/>
</dbReference>
<keyword evidence="3" id="KW-0237">DNA synthesis</keyword>